<dbReference type="Proteomes" id="UP001212841">
    <property type="component" value="Unassembled WGS sequence"/>
</dbReference>
<name>A0AAD5WXN6_9FUNG</name>
<dbReference type="EMBL" id="JADGJD010001973">
    <property type="protein sequence ID" value="KAJ3036115.1"/>
    <property type="molecule type" value="Genomic_DNA"/>
</dbReference>
<feature type="region of interest" description="Disordered" evidence="5">
    <location>
        <begin position="188"/>
        <end position="223"/>
    </location>
</feature>
<dbReference type="PANTHER" id="PTHR15549:SF33">
    <property type="entry name" value="MEMBRANE PROTEIN WSC4, PUTATIVE (AFU_ORTHOLOGUE AFUA_5G09020)-RELATED"/>
    <property type="match status" value="1"/>
</dbReference>
<gene>
    <name evidence="7" type="ORF">HK097_003927</name>
</gene>
<organism evidence="7 8">
    <name type="scientific">Rhizophlyctis rosea</name>
    <dbReference type="NCBI Taxonomy" id="64517"/>
    <lineage>
        <taxon>Eukaryota</taxon>
        <taxon>Fungi</taxon>
        <taxon>Fungi incertae sedis</taxon>
        <taxon>Chytridiomycota</taxon>
        <taxon>Chytridiomycota incertae sedis</taxon>
        <taxon>Chytridiomycetes</taxon>
        <taxon>Rhizophlyctidales</taxon>
        <taxon>Rhizophlyctidaceae</taxon>
        <taxon>Rhizophlyctis</taxon>
    </lineage>
</organism>
<sequence length="223" mass="23240">MSKAPPSGGPPPGYTLVAASGFQEIPAHFLLNDPLCDKTGTQLCGTRDVESAGSLCDKLKDQGCVAFVCWATTIRADVNNPCLLFTEPLRQMQTDAMRGFVRLGTQYTNLQNQTVYAGGAPTTTTTTAPATSSTTSPTSTQTSESSSSGSSSSSSSNTGAIAGGVVGGLVVLGAIFGLLLWRRKKARKEPVRLENPPSLRNAGDPLVGSGKQLETPEFHTTSK</sequence>
<keyword evidence="4 6" id="KW-0472">Membrane</keyword>
<evidence type="ECO:0000313" key="7">
    <source>
        <dbReference type="EMBL" id="KAJ3036115.1"/>
    </source>
</evidence>
<keyword evidence="3 6" id="KW-1133">Transmembrane helix</keyword>
<accession>A0AAD5WXN6</accession>
<comment type="subcellular location">
    <subcellularLocation>
        <location evidence="1">Membrane</location>
        <topology evidence="1">Single-pass membrane protein</topology>
    </subcellularLocation>
</comment>
<evidence type="ECO:0000256" key="1">
    <source>
        <dbReference type="ARBA" id="ARBA00004167"/>
    </source>
</evidence>
<evidence type="ECO:0000256" key="6">
    <source>
        <dbReference type="SAM" id="Phobius"/>
    </source>
</evidence>
<proteinExistence type="predicted"/>
<keyword evidence="2 6" id="KW-0812">Transmembrane</keyword>
<dbReference type="AlphaFoldDB" id="A0AAD5WXN6"/>
<dbReference type="Gene3D" id="1.20.5.510">
    <property type="entry name" value="Single helix bin"/>
    <property type="match status" value="1"/>
</dbReference>
<keyword evidence="8" id="KW-1185">Reference proteome</keyword>
<dbReference type="GO" id="GO:0016020">
    <property type="term" value="C:membrane"/>
    <property type="evidence" value="ECO:0007669"/>
    <property type="project" value="UniProtKB-SubCell"/>
</dbReference>
<evidence type="ECO:0000256" key="2">
    <source>
        <dbReference type="ARBA" id="ARBA00022692"/>
    </source>
</evidence>
<reference evidence="7" key="1">
    <citation type="submission" date="2020-05" db="EMBL/GenBank/DDBJ databases">
        <title>Phylogenomic resolution of chytrid fungi.</title>
        <authorList>
            <person name="Stajich J.E."/>
            <person name="Amses K."/>
            <person name="Simmons R."/>
            <person name="Seto K."/>
            <person name="Myers J."/>
            <person name="Bonds A."/>
            <person name="Quandt C.A."/>
            <person name="Barry K."/>
            <person name="Liu P."/>
            <person name="Grigoriev I."/>
            <person name="Longcore J.E."/>
            <person name="James T.Y."/>
        </authorList>
    </citation>
    <scope>NUCLEOTIDE SEQUENCE</scope>
    <source>
        <strain evidence="7">JEL0318</strain>
    </source>
</reference>
<evidence type="ECO:0000256" key="5">
    <source>
        <dbReference type="SAM" id="MobiDB-lite"/>
    </source>
</evidence>
<feature type="transmembrane region" description="Helical" evidence="6">
    <location>
        <begin position="160"/>
        <end position="181"/>
    </location>
</feature>
<dbReference type="GO" id="GO:0071944">
    <property type="term" value="C:cell periphery"/>
    <property type="evidence" value="ECO:0007669"/>
    <property type="project" value="UniProtKB-ARBA"/>
</dbReference>
<evidence type="ECO:0000256" key="3">
    <source>
        <dbReference type="ARBA" id="ARBA00022989"/>
    </source>
</evidence>
<evidence type="ECO:0000256" key="4">
    <source>
        <dbReference type="ARBA" id="ARBA00023136"/>
    </source>
</evidence>
<comment type="caution">
    <text evidence="7">The sequence shown here is derived from an EMBL/GenBank/DDBJ whole genome shotgun (WGS) entry which is preliminary data.</text>
</comment>
<evidence type="ECO:0000313" key="8">
    <source>
        <dbReference type="Proteomes" id="UP001212841"/>
    </source>
</evidence>
<dbReference type="InterPro" id="IPR051694">
    <property type="entry name" value="Immunoregulatory_rcpt-like"/>
</dbReference>
<feature type="region of interest" description="Disordered" evidence="5">
    <location>
        <begin position="118"/>
        <end position="157"/>
    </location>
</feature>
<protein>
    <submittedName>
        <fullName evidence="7">Uncharacterized protein</fullName>
    </submittedName>
</protein>
<dbReference type="PANTHER" id="PTHR15549">
    <property type="entry name" value="PAIRED IMMUNOGLOBULIN-LIKE TYPE 2 RECEPTOR"/>
    <property type="match status" value="1"/>
</dbReference>